<gene>
    <name evidence="2" type="ORF">NDM98_22325</name>
</gene>
<feature type="transmembrane region" description="Helical" evidence="1">
    <location>
        <begin position="150"/>
        <end position="166"/>
    </location>
</feature>
<sequence length="201" mass="22321">MRVIPLLLLIIAVLVSGITLSISNIGEPLVASMWISLLVFPVLMIIVYPVNYLLFKAYHSLTDSRFEFESLAQIVVSALLFVIHLAISLYTLGINVNVGLVIGVLLGALMIIAGYALPKTKPNVLFGARTIWALKDDEVWRLTNKFAGKLFVYFGVVLIVCTLILANSFFLMITALLFILISVTIIIEVFSFKTYKNLHSK</sequence>
<dbReference type="InterPro" id="IPR025962">
    <property type="entry name" value="SdpI/YhfL"/>
</dbReference>
<keyword evidence="1" id="KW-1133">Transmembrane helix</keyword>
<evidence type="ECO:0000313" key="2">
    <source>
        <dbReference type="EMBL" id="MCM2677877.1"/>
    </source>
</evidence>
<comment type="caution">
    <text evidence="2">The sequence shown here is derived from an EMBL/GenBank/DDBJ whole genome shotgun (WGS) entry which is preliminary data.</text>
</comment>
<dbReference type="PIRSF" id="PIRSF038959">
    <property type="entry name" value="SdpI"/>
    <property type="match status" value="1"/>
</dbReference>
<keyword evidence="1" id="KW-0472">Membrane</keyword>
<dbReference type="Pfam" id="PF13630">
    <property type="entry name" value="SdpI"/>
    <property type="match status" value="1"/>
</dbReference>
<feature type="transmembrane region" description="Helical" evidence="1">
    <location>
        <begin position="172"/>
        <end position="192"/>
    </location>
</feature>
<accession>A0ABT0XRF7</accession>
<dbReference type="PANTHER" id="PTHR37810:SF5">
    <property type="entry name" value="IMMUNITY PROTEIN SDPI"/>
    <property type="match status" value="1"/>
</dbReference>
<organism evidence="2 3">
    <name type="scientific">Alkalicoccobacillus plakortidis</name>
    <dbReference type="NCBI Taxonomy" id="444060"/>
    <lineage>
        <taxon>Bacteria</taxon>
        <taxon>Bacillati</taxon>
        <taxon>Bacillota</taxon>
        <taxon>Bacilli</taxon>
        <taxon>Bacillales</taxon>
        <taxon>Bacillaceae</taxon>
        <taxon>Alkalicoccobacillus</taxon>
    </lineage>
</organism>
<feature type="transmembrane region" description="Helical" evidence="1">
    <location>
        <begin position="31"/>
        <end position="50"/>
    </location>
</feature>
<name>A0ABT0XRF7_9BACI</name>
<keyword evidence="3" id="KW-1185">Reference proteome</keyword>
<dbReference type="EMBL" id="JAMQJY010000007">
    <property type="protein sequence ID" value="MCM2677877.1"/>
    <property type="molecule type" value="Genomic_DNA"/>
</dbReference>
<dbReference type="Proteomes" id="UP001203665">
    <property type="component" value="Unassembled WGS sequence"/>
</dbReference>
<protein>
    <submittedName>
        <fullName evidence="2">SdpI family protein</fullName>
    </submittedName>
</protein>
<dbReference type="InterPro" id="IPR026272">
    <property type="entry name" value="SdpI"/>
</dbReference>
<reference evidence="2" key="1">
    <citation type="submission" date="2022-06" db="EMBL/GenBank/DDBJ databases">
        <title>Alkalicoccobacillus porphyridii sp. nov., isolated from a marine red alga, Porphyridium purpureum and reclassification of Shouchella plakortidis and Shouchella gibsonii as Alkalicoccobacillus plakortidis comb. nov. and Alkalicoccobacillus gibsonii comb. nov.</title>
        <authorList>
            <person name="Kim K.H."/>
            <person name="Lee J.K."/>
            <person name="Han D.M."/>
            <person name="Baek J.H."/>
            <person name="Jeon C.O."/>
        </authorList>
    </citation>
    <scope>NUCLEOTIDE SEQUENCE</scope>
    <source>
        <strain evidence="2">DSM 19153</strain>
    </source>
</reference>
<feature type="transmembrane region" description="Helical" evidence="1">
    <location>
        <begin position="71"/>
        <end position="92"/>
    </location>
</feature>
<evidence type="ECO:0000256" key="1">
    <source>
        <dbReference type="SAM" id="Phobius"/>
    </source>
</evidence>
<proteinExistence type="predicted"/>
<dbReference type="PANTHER" id="PTHR37810">
    <property type="entry name" value="IMMUNITY PROTEIN SDPI"/>
    <property type="match status" value="1"/>
</dbReference>
<feature type="transmembrane region" description="Helical" evidence="1">
    <location>
        <begin position="98"/>
        <end position="117"/>
    </location>
</feature>
<keyword evidence="1" id="KW-0812">Transmembrane</keyword>
<evidence type="ECO:0000313" key="3">
    <source>
        <dbReference type="Proteomes" id="UP001203665"/>
    </source>
</evidence>
<dbReference type="RefSeq" id="WP_251611677.1">
    <property type="nucleotide sequence ID" value="NZ_JAMQJY010000007.1"/>
</dbReference>